<dbReference type="EMBL" id="CAUYUJ010014593">
    <property type="protein sequence ID" value="CAK0843627.1"/>
    <property type="molecule type" value="Genomic_DNA"/>
</dbReference>
<dbReference type="Proteomes" id="UP001189429">
    <property type="component" value="Unassembled WGS sequence"/>
</dbReference>
<keyword evidence="3" id="KW-1185">Reference proteome</keyword>
<feature type="compositionally biased region" description="Basic and acidic residues" evidence="1">
    <location>
        <begin position="328"/>
        <end position="345"/>
    </location>
</feature>
<reference evidence="2" key="1">
    <citation type="submission" date="2023-10" db="EMBL/GenBank/DDBJ databases">
        <authorList>
            <person name="Chen Y."/>
            <person name="Shah S."/>
            <person name="Dougan E. K."/>
            <person name="Thang M."/>
            <person name="Chan C."/>
        </authorList>
    </citation>
    <scope>NUCLEOTIDE SEQUENCE [LARGE SCALE GENOMIC DNA]</scope>
</reference>
<gene>
    <name evidence="2" type="ORF">PCOR1329_LOCUS37920</name>
</gene>
<name>A0ABN9TD41_9DINO</name>
<evidence type="ECO:0000313" key="2">
    <source>
        <dbReference type="EMBL" id="CAK0843627.1"/>
    </source>
</evidence>
<organism evidence="2 3">
    <name type="scientific">Prorocentrum cordatum</name>
    <dbReference type="NCBI Taxonomy" id="2364126"/>
    <lineage>
        <taxon>Eukaryota</taxon>
        <taxon>Sar</taxon>
        <taxon>Alveolata</taxon>
        <taxon>Dinophyceae</taxon>
        <taxon>Prorocentrales</taxon>
        <taxon>Prorocentraceae</taxon>
        <taxon>Prorocentrum</taxon>
    </lineage>
</organism>
<evidence type="ECO:0000256" key="1">
    <source>
        <dbReference type="SAM" id="MobiDB-lite"/>
    </source>
</evidence>
<feature type="region of interest" description="Disordered" evidence="1">
    <location>
        <begin position="321"/>
        <end position="345"/>
    </location>
</feature>
<protein>
    <submittedName>
        <fullName evidence="2">Uncharacterized protein</fullName>
    </submittedName>
</protein>
<proteinExistence type="predicted"/>
<sequence>MVKKPTKPLVSNDSYVNRLSRQCDGRHPHHQLEGADCARKTGRCTRVFAEAVLQACRHNNMTYMMERGVYATGDLMDLMGGESDDWFYCENVGDSTEIPVERRVVDLETDMVVQDFEKADITVDLVEPKLDRTAELTIQPWCKPEPVAEDIGAKAFMAMQNDSALRKALLGRARVRAHPLEQGDLCFYCSQLKKGSIKKCAWLGPAVIVGKQGQSCWISHGGFAKLVAPEHIRPIFEGNSHRQQKKNKLWKWRRTLREPPPRMHQKLVMMLGSHLQKSSHLVKLKQTGTARSLSDAEQSTVHSMTYHIAFEGVNSKKKLLAESPGDEPLDKRTEQRPQSERLRKKLQDKEVAWKDIHDDRKPLYWKTIAEHWEERKKFGSVEALSLGESQQVRNEKDSNRFLPSRFVFRGKNVDLRADADPAPVKAKVYQDFSQDKYCASSKVFWDWMLFQRSDGAIRMGQSIFAEKLEPLELTKERKRDLGCPAFEIEIAGNRSLIGNLGWLATQARPDLAAGVSMAQRVQNSPTVADLIKTNRIVSEAKRYNETAITIPKLQGELCILVFHGAAWANVDEPDDKELFNFQLSVDWSWI</sequence>
<evidence type="ECO:0000313" key="3">
    <source>
        <dbReference type="Proteomes" id="UP001189429"/>
    </source>
</evidence>
<accession>A0ABN9TD41</accession>
<comment type="caution">
    <text evidence="2">The sequence shown here is derived from an EMBL/GenBank/DDBJ whole genome shotgun (WGS) entry which is preliminary data.</text>
</comment>